<feature type="transmembrane region" description="Helical" evidence="1">
    <location>
        <begin position="49"/>
        <end position="68"/>
    </location>
</feature>
<evidence type="ECO:0000313" key="2">
    <source>
        <dbReference type="EMBL" id="VAW02524.1"/>
    </source>
</evidence>
<feature type="transmembrane region" description="Helical" evidence="1">
    <location>
        <begin position="6"/>
        <end position="28"/>
    </location>
</feature>
<feature type="transmembrane region" description="Helical" evidence="1">
    <location>
        <begin position="120"/>
        <end position="142"/>
    </location>
</feature>
<proteinExistence type="predicted"/>
<name>A0A3B0T157_9ZZZZ</name>
<feature type="transmembrane region" description="Helical" evidence="1">
    <location>
        <begin position="88"/>
        <end position="108"/>
    </location>
</feature>
<accession>A0A3B0T157</accession>
<dbReference type="Pfam" id="PF13160">
    <property type="entry name" value="DUF3995"/>
    <property type="match status" value="1"/>
</dbReference>
<reference evidence="2" key="1">
    <citation type="submission" date="2018-06" db="EMBL/GenBank/DDBJ databases">
        <authorList>
            <person name="Zhirakovskaya E."/>
        </authorList>
    </citation>
    <scope>NUCLEOTIDE SEQUENCE</scope>
</reference>
<evidence type="ECO:0000256" key="1">
    <source>
        <dbReference type="SAM" id="Phobius"/>
    </source>
</evidence>
<sequence>MWAIAATIGIILTVTALVHLYWALGGLWPANSPGELAQTVIGEPGREKLPPPLVTVSVAGLILAAGFIPALHLADIPSVLPDWLSHGTLWLLAFVFISRGAVTYLWVTKAEKLTEPFRTLNFRYFSPLCLILGTGFAILVMFS</sequence>
<keyword evidence="1" id="KW-0812">Transmembrane</keyword>
<protein>
    <submittedName>
        <fullName evidence="2">Sulfate permease</fullName>
    </submittedName>
</protein>
<organism evidence="2">
    <name type="scientific">hydrothermal vent metagenome</name>
    <dbReference type="NCBI Taxonomy" id="652676"/>
    <lineage>
        <taxon>unclassified sequences</taxon>
        <taxon>metagenomes</taxon>
        <taxon>ecological metagenomes</taxon>
    </lineage>
</organism>
<dbReference type="AlphaFoldDB" id="A0A3B0T157"/>
<dbReference type="InterPro" id="IPR025058">
    <property type="entry name" value="DUF3995"/>
</dbReference>
<keyword evidence="1" id="KW-1133">Transmembrane helix</keyword>
<keyword evidence="1" id="KW-0472">Membrane</keyword>
<gene>
    <name evidence="2" type="ORF">MNBD_ALPHA08-863</name>
</gene>
<dbReference type="EMBL" id="UOEC01000200">
    <property type="protein sequence ID" value="VAW02524.1"/>
    <property type="molecule type" value="Genomic_DNA"/>
</dbReference>